<sequence length="153" mass="15867">MATKAVCVLKGDGPVQGTIHFEQKGNEQVVVSGRITGLTEGLHGFHVHQFGDNTQGCISAGPHFNPLSKKHGGPKDAERHVGDLGNVTAGKDGVAEVLIEDPLISLSGAHSIIGRTMVIHEKEDDLGRGGNEESTKTGNAGSRLACGVIGISQ</sequence>
<name>A0AC55CND3_ECHTE</name>
<proteinExistence type="predicted"/>
<dbReference type="Proteomes" id="UP000694863">
    <property type="component" value="Unplaced"/>
</dbReference>
<accession>A0AC55CND3</accession>
<protein>
    <submittedName>
        <fullName evidence="2">Superoxide dismutase [Cu-Zn]</fullName>
    </submittedName>
</protein>
<dbReference type="RefSeq" id="XP_045140516.1">
    <property type="nucleotide sequence ID" value="XM_045284581.1"/>
</dbReference>
<evidence type="ECO:0000313" key="2">
    <source>
        <dbReference type="RefSeq" id="XP_045140516.1"/>
    </source>
</evidence>
<reference evidence="2" key="1">
    <citation type="submission" date="2025-08" db="UniProtKB">
        <authorList>
            <consortium name="RefSeq"/>
        </authorList>
    </citation>
    <scope>IDENTIFICATION</scope>
</reference>
<keyword evidence="1" id="KW-1185">Reference proteome</keyword>
<organism evidence="1 2">
    <name type="scientific">Echinops telfairi</name>
    <name type="common">Lesser hedgehog tenrec</name>
    <dbReference type="NCBI Taxonomy" id="9371"/>
    <lineage>
        <taxon>Eukaryota</taxon>
        <taxon>Metazoa</taxon>
        <taxon>Chordata</taxon>
        <taxon>Craniata</taxon>
        <taxon>Vertebrata</taxon>
        <taxon>Euteleostomi</taxon>
        <taxon>Mammalia</taxon>
        <taxon>Eutheria</taxon>
        <taxon>Afrotheria</taxon>
        <taxon>Tenrecidae</taxon>
        <taxon>Tenrecinae</taxon>
        <taxon>Echinops</taxon>
    </lineage>
</organism>
<gene>
    <name evidence="2" type="primary">SOD1</name>
</gene>
<evidence type="ECO:0000313" key="1">
    <source>
        <dbReference type="Proteomes" id="UP000694863"/>
    </source>
</evidence>